<comment type="caution">
    <text evidence="2">The sequence shown here is derived from an EMBL/GenBank/DDBJ whole genome shotgun (WGS) entry which is preliminary data.</text>
</comment>
<reference evidence="3" key="1">
    <citation type="submission" date="2017-01" db="EMBL/GenBank/DDBJ databases">
        <authorList>
            <person name="Wang Y."/>
            <person name="White M."/>
            <person name="Kvist S."/>
            <person name="Moncalvo J.-M."/>
        </authorList>
    </citation>
    <scope>NUCLEOTIDE SEQUENCE [LARGE SCALE GENOMIC DNA]</scope>
    <source>
        <strain evidence="3">COL-18-3</strain>
    </source>
</reference>
<dbReference type="GO" id="GO:0009435">
    <property type="term" value="P:NAD+ biosynthetic process"/>
    <property type="evidence" value="ECO:0007669"/>
    <property type="project" value="InterPro"/>
</dbReference>
<keyword evidence="3" id="KW-1185">Reference proteome</keyword>
<dbReference type="GO" id="GO:0003952">
    <property type="term" value="F:NAD+ synthase (glutamine-hydrolyzing) activity"/>
    <property type="evidence" value="ECO:0007669"/>
    <property type="project" value="InterPro"/>
</dbReference>
<dbReference type="Gene3D" id="3.40.50.620">
    <property type="entry name" value="HUPs"/>
    <property type="match status" value="1"/>
</dbReference>
<accession>A0A1R1PYE3</accession>
<evidence type="ECO:0000313" key="2">
    <source>
        <dbReference type="EMBL" id="OMH85983.1"/>
    </source>
</evidence>
<organism evidence="2 3">
    <name type="scientific">Zancudomyces culisetae</name>
    <name type="common">Gut fungus</name>
    <name type="synonym">Smittium culisetae</name>
    <dbReference type="NCBI Taxonomy" id="1213189"/>
    <lineage>
        <taxon>Eukaryota</taxon>
        <taxon>Fungi</taxon>
        <taxon>Fungi incertae sedis</taxon>
        <taxon>Zoopagomycota</taxon>
        <taxon>Kickxellomycotina</taxon>
        <taxon>Harpellomycetes</taxon>
        <taxon>Harpellales</taxon>
        <taxon>Legeriomycetaceae</taxon>
        <taxon>Zancudomyces</taxon>
    </lineage>
</organism>
<dbReference type="Proteomes" id="UP000188320">
    <property type="component" value="Unassembled WGS sequence"/>
</dbReference>
<dbReference type="EMBL" id="LSSK01000025">
    <property type="protein sequence ID" value="OMH85983.1"/>
    <property type="molecule type" value="Genomic_DNA"/>
</dbReference>
<dbReference type="InterPro" id="IPR003694">
    <property type="entry name" value="NAD_synthase"/>
</dbReference>
<evidence type="ECO:0000313" key="3">
    <source>
        <dbReference type="Proteomes" id="UP000188320"/>
    </source>
</evidence>
<dbReference type="GO" id="GO:0004359">
    <property type="term" value="F:glutaminase activity"/>
    <property type="evidence" value="ECO:0007669"/>
    <property type="project" value="InterPro"/>
</dbReference>
<evidence type="ECO:0000256" key="1">
    <source>
        <dbReference type="ARBA" id="ARBA00022598"/>
    </source>
</evidence>
<protein>
    <submittedName>
        <fullName evidence="2">Glutamine-dependent NAD(+) synthetase</fullName>
    </submittedName>
</protein>
<dbReference type="PANTHER" id="PTHR23090">
    <property type="entry name" value="NH 3 /GLUTAMINE-DEPENDENT NAD + SYNTHETASE"/>
    <property type="match status" value="1"/>
</dbReference>
<proteinExistence type="predicted"/>
<dbReference type="OrthoDB" id="2020662at2759"/>
<dbReference type="PANTHER" id="PTHR23090:SF9">
    <property type="entry name" value="GLUTAMINE-DEPENDENT NAD(+) SYNTHETASE"/>
    <property type="match status" value="1"/>
</dbReference>
<name>A0A1R1PYE3_ZANCU</name>
<dbReference type="AlphaFoldDB" id="A0A1R1PYE3"/>
<sequence length="81" mass="9160">MERKQLGNKTVISEVREILGLPQTSTYIPLDPKELCNKLVHTCYMGTENSSKDTRDRALALSNEIGRYFISSIVTSFYCAL</sequence>
<dbReference type="InterPro" id="IPR014729">
    <property type="entry name" value="Rossmann-like_a/b/a_fold"/>
</dbReference>
<keyword evidence="1" id="KW-0436">Ligase</keyword>
<dbReference type="GO" id="GO:0005737">
    <property type="term" value="C:cytoplasm"/>
    <property type="evidence" value="ECO:0007669"/>
    <property type="project" value="InterPro"/>
</dbReference>
<gene>
    <name evidence="2" type="ORF">AX774_g447</name>
</gene>